<dbReference type="PANTHER" id="PTHR10696">
    <property type="entry name" value="GAMMA-BUTYROBETAINE HYDROXYLASE-RELATED"/>
    <property type="match status" value="1"/>
</dbReference>
<evidence type="ECO:0000313" key="4">
    <source>
        <dbReference type="EMBL" id="KAL2834218.1"/>
    </source>
</evidence>
<gene>
    <name evidence="4" type="ORF">BDW59DRAFT_45013</name>
</gene>
<name>A0ABR4J2E8_9EURO</name>
<evidence type="ECO:0000256" key="1">
    <source>
        <dbReference type="ARBA" id="ARBA00023002"/>
    </source>
</evidence>
<accession>A0ABR4J2E8</accession>
<dbReference type="SUPFAM" id="SSF51197">
    <property type="entry name" value="Clavaminate synthase-like"/>
    <property type="match status" value="1"/>
</dbReference>
<dbReference type="InterPro" id="IPR042098">
    <property type="entry name" value="TauD-like_sf"/>
</dbReference>
<dbReference type="EMBL" id="JBFXLS010000002">
    <property type="protein sequence ID" value="KAL2834218.1"/>
    <property type="molecule type" value="Genomic_DNA"/>
</dbReference>
<keyword evidence="5" id="KW-1185">Reference proteome</keyword>
<dbReference type="Proteomes" id="UP001610335">
    <property type="component" value="Unassembled WGS sequence"/>
</dbReference>
<organism evidence="4 5">
    <name type="scientific">Aspergillus cavernicola</name>
    <dbReference type="NCBI Taxonomy" id="176166"/>
    <lineage>
        <taxon>Eukaryota</taxon>
        <taxon>Fungi</taxon>
        <taxon>Dikarya</taxon>
        <taxon>Ascomycota</taxon>
        <taxon>Pezizomycotina</taxon>
        <taxon>Eurotiomycetes</taxon>
        <taxon>Eurotiomycetidae</taxon>
        <taxon>Eurotiales</taxon>
        <taxon>Aspergillaceae</taxon>
        <taxon>Aspergillus</taxon>
        <taxon>Aspergillus subgen. Nidulantes</taxon>
    </lineage>
</organism>
<feature type="domain" description="TauD/TfdA-like" evidence="3">
    <location>
        <begin position="79"/>
        <end position="331"/>
    </location>
</feature>
<sequence length="380" mass="42828">MAPYLQEPLLPVPRAHPSKKPTILKPSSPVLDSPRPLAWTRDSFSDISNYTYVLTESEIHEINQGLASFKRSGLDGSEINQTNFPLRTLGKVLQDLARDLHEGKGFFVLRGLNPNVYTVEDNTIIFLGVSSFIGGLLGRQTDDGRVFGHVCDAGYQSVSQENRPLRYSNRGSTFHNDLYCDIIAMQARSCAEIGGSHLIASASTVYEELVSTQPELAAALLRPNWPLDLRRRFAATEVRPIFFHHERRLLSSVLPDALIGFEDIERQPGLATLSPIQQDAHKALQSLCQKHSISLPMQPGDLSFVNNFAILHAREAFCDSPAHKRYLVRLWLKNETLAWKLPEALQNGNQAVFNDETLQSEWNIVPEPRFRFQLYERQSP</sequence>
<reference evidence="4 5" key="1">
    <citation type="submission" date="2024-07" db="EMBL/GenBank/DDBJ databases">
        <title>Section-level genome sequencing and comparative genomics of Aspergillus sections Usti and Cavernicolus.</title>
        <authorList>
            <consortium name="Lawrence Berkeley National Laboratory"/>
            <person name="Nybo J.L."/>
            <person name="Vesth T.C."/>
            <person name="Theobald S."/>
            <person name="Frisvad J.C."/>
            <person name="Larsen T.O."/>
            <person name="Kjaerboelling I."/>
            <person name="Rothschild-Mancinelli K."/>
            <person name="Lyhne E.K."/>
            <person name="Kogle M.E."/>
            <person name="Barry K."/>
            <person name="Clum A."/>
            <person name="Na H."/>
            <person name="Ledsgaard L."/>
            <person name="Lin J."/>
            <person name="Lipzen A."/>
            <person name="Kuo A."/>
            <person name="Riley R."/>
            <person name="Mondo S."/>
            <person name="LaButti K."/>
            <person name="Haridas S."/>
            <person name="Pangalinan J."/>
            <person name="Salamov A.A."/>
            <person name="Simmons B.A."/>
            <person name="Magnuson J.K."/>
            <person name="Chen J."/>
            <person name="Drula E."/>
            <person name="Henrissat B."/>
            <person name="Wiebenga A."/>
            <person name="Lubbers R.J."/>
            <person name="Gomes A.C."/>
            <person name="Makela M.R."/>
            <person name="Stajich J."/>
            <person name="Grigoriev I.V."/>
            <person name="Mortensen U.H."/>
            <person name="De vries R.P."/>
            <person name="Baker S.E."/>
            <person name="Andersen M.R."/>
        </authorList>
    </citation>
    <scope>NUCLEOTIDE SEQUENCE [LARGE SCALE GENOMIC DNA]</scope>
    <source>
        <strain evidence="4 5">CBS 600.67</strain>
    </source>
</reference>
<evidence type="ECO:0000259" key="3">
    <source>
        <dbReference type="Pfam" id="PF02668"/>
    </source>
</evidence>
<proteinExistence type="predicted"/>
<dbReference type="Gene3D" id="3.60.130.10">
    <property type="entry name" value="Clavaminate synthase-like"/>
    <property type="match status" value="1"/>
</dbReference>
<dbReference type="InterPro" id="IPR050411">
    <property type="entry name" value="AlphaKG_dependent_hydroxylases"/>
</dbReference>
<feature type="region of interest" description="Disordered" evidence="2">
    <location>
        <begin position="1"/>
        <end position="27"/>
    </location>
</feature>
<dbReference type="InterPro" id="IPR003819">
    <property type="entry name" value="TauD/TfdA-like"/>
</dbReference>
<evidence type="ECO:0000256" key="2">
    <source>
        <dbReference type="SAM" id="MobiDB-lite"/>
    </source>
</evidence>
<comment type="caution">
    <text evidence="4">The sequence shown here is derived from an EMBL/GenBank/DDBJ whole genome shotgun (WGS) entry which is preliminary data.</text>
</comment>
<evidence type="ECO:0000313" key="5">
    <source>
        <dbReference type="Proteomes" id="UP001610335"/>
    </source>
</evidence>
<keyword evidence="1" id="KW-0560">Oxidoreductase</keyword>
<dbReference type="PANTHER" id="PTHR10696:SF54">
    <property type="entry name" value="FAMILY OXIDOREDUCTASE, PUTATIVE (AFU_ORTHOLOGUE AFUA_4G13850)-RELATED"/>
    <property type="match status" value="1"/>
</dbReference>
<dbReference type="Pfam" id="PF02668">
    <property type="entry name" value="TauD"/>
    <property type="match status" value="1"/>
</dbReference>
<protein>
    <recommendedName>
        <fullName evidence="3">TauD/TfdA-like domain-containing protein</fullName>
    </recommendedName>
</protein>